<evidence type="ECO:0000313" key="1">
    <source>
        <dbReference type="EMBL" id="AUR82687.1"/>
    </source>
</evidence>
<reference evidence="1 2" key="1">
    <citation type="submission" date="2017-11" db="EMBL/GenBank/DDBJ databases">
        <title>A major lineage of nontailed dsDNA viruses as unrecognized killers of marine bacteria.</title>
        <authorList>
            <person name="Kauffman K.M."/>
            <person name="Hussain F.A."/>
            <person name="Yang J."/>
            <person name="Arevalo P."/>
            <person name="Brown J.M."/>
            <person name="Chang W.K."/>
            <person name="VanInsberghe D."/>
            <person name="Elsherbini J."/>
            <person name="Cutler M.B."/>
            <person name="Kelly L."/>
            <person name="Polz M.F."/>
        </authorList>
    </citation>
    <scope>NUCLEOTIDE SEQUENCE [LARGE SCALE GENOMIC DNA]</scope>
</reference>
<protein>
    <submittedName>
        <fullName evidence="1">Uncharacterized protein</fullName>
    </submittedName>
</protein>
<keyword evidence="2" id="KW-1185">Reference proteome</keyword>
<gene>
    <name evidence="1" type="ORF">NVP1026O_096</name>
</gene>
<sequence>MFTLYLEPKGKEIRQFRVYAPSGAMVCASRNRAFNALWLDRYDAHLSGKCERFQFTNMSRPSTECEFLGEYDSREDLVNAIEMFALMEDVPYYD</sequence>
<evidence type="ECO:0000313" key="2">
    <source>
        <dbReference type="Proteomes" id="UP000267098"/>
    </source>
</evidence>
<dbReference type="Proteomes" id="UP000267098">
    <property type="component" value="Segment"/>
</dbReference>
<dbReference type="EMBL" id="MG592410">
    <property type="protein sequence ID" value="AUR82687.1"/>
    <property type="molecule type" value="Genomic_DNA"/>
</dbReference>
<accession>A0A2I7QMT1</accession>
<name>A0A2I7QMT1_9CAUD</name>
<organism evidence="1 2">
    <name type="scientific">Vibrio phage 1.026.O._10N.222.49.C7</name>
    <dbReference type="NCBI Taxonomy" id="1881421"/>
    <lineage>
        <taxon>Viruses</taxon>
        <taxon>Duplodnaviria</taxon>
        <taxon>Heunggongvirae</taxon>
        <taxon>Uroviricota</taxon>
        <taxon>Caudoviricetes</taxon>
        <taxon>Schitoviridae</taxon>
        <taxon>Pontosvirinae</taxon>
        <taxon>Nahantvirus</taxon>
        <taxon>Nahantvirus 49C7</taxon>
    </lineage>
</organism>
<proteinExistence type="predicted"/>